<feature type="domain" description="UspA" evidence="2">
    <location>
        <begin position="2"/>
        <end position="157"/>
    </location>
</feature>
<dbReference type="Gene3D" id="3.40.50.12370">
    <property type="match status" value="1"/>
</dbReference>
<evidence type="ECO:0000256" key="1">
    <source>
        <dbReference type="ARBA" id="ARBA00008791"/>
    </source>
</evidence>
<dbReference type="RefSeq" id="WP_039806022.1">
    <property type="nucleotide sequence ID" value="NZ_CP010415.1"/>
</dbReference>
<keyword evidence="4" id="KW-1185">Reference proteome</keyword>
<dbReference type="CDD" id="cd00293">
    <property type="entry name" value="USP-like"/>
    <property type="match status" value="2"/>
</dbReference>
<dbReference type="InterPro" id="IPR006015">
    <property type="entry name" value="Universal_stress_UspA"/>
</dbReference>
<evidence type="ECO:0000313" key="3">
    <source>
        <dbReference type="EMBL" id="AJE22823.1"/>
    </source>
</evidence>
<dbReference type="PANTHER" id="PTHR46268:SF6">
    <property type="entry name" value="UNIVERSAL STRESS PROTEIN UP12"/>
    <property type="match status" value="1"/>
</dbReference>
<dbReference type="EMBL" id="CP010415">
    <property type="protein sequence ID" value="AJE22823.1"/>
    <property type="molecule type" value="Genomic_DNA"/>
</dbReference>
<evidence type="ECO:0000259" key="2">
    <source>
        <dbReference type="Pfam" id="PF00582"/>
    </source>
</evidence>
<proteinExistence type="inferred from homology"/>
<reference evidence="3 4" key="1">
    <citation type="journal article" date="2015" name="PLoS ONE">
        <title>Azotobacter Genomes: The Genome of Azotobacter chroococcum NCIMB 8003 (ATCC 4412).</title>
        <authorList>
            <person name="Robson R.L."/>
            <person name="Jones R."/>
            <person name="Robson R.M."/>
            <person name="Schwartz A."/>
            <person name="Richardson T.H."/>
        </authorList>
    </citation>
    <scope>NUCLEOTIDE SEQUENCE [LARGE SCALE GENOMIC DNA]</scope>
    <source>
        <strain evidence="3 4">NCIMB 8003</strain>
    </source>
</reference>
<organism evidence="3 4">
    <name type="scientific">Azotobacter chroococcum NCIMB 8003</name>
    <dbReference type="NCBI Taxonomy" id="1328314"/>
    <lineage>
        <taxon>Bacteria</taxon>
        <taxon>Pseudomonadati</taxon>
        <taxon>Pseudomonadota</taxon>
        <taxon>Gammaproteobacteria</taxon>
        <taxon>Pseudomonadales</taxon>
        <taxon>Pseudomonadaceae</taxon>
        <taxon>Azotobacter</taxon>
    </lineage>
</organism>
<dbReference type="SUPFAM" id="SSF52402">
    <property type="entry name" value="Adenine nucleotide alpha hydrolases-like"/>
    <property type="match status" value="2"/>
</dbReference>
<dbReference type="InterPro" id="IPR006016">
    <property type="entry name" value="UspA"/>
</dbReference>
<protein>
    <submittedName>
        <fullName evidence="3">Universal stress protein, UspA</fullName>
    </submittedName>
</protein>
<gene>
    <name evidence="3" type="ORF">Achr_34180</name>
</gene>
<feature type="domain" description="UspA" evidence="2">
    <location>
        <begin position="214"/>
        <end position="284"/>
    </location>
</feature>
<sequence length="284" mass="30720">MTRILACIDGSAATAAVCDWAIWASRRLGRPLTFLHVLDRERYPGPGDLSGAIGLGSREHLLDELARLDERRAKVALEQGQAVLEAARDRALAAGLEAPELCQRHGNLVETLGELADSIQLLVIGRQGEDSRQHAGQPIGSQLEGVTRALAKPTLVAPDEFRAPGSLLLAYDASPSARQAVGTLAASPLFKGLPLHLLMVGEDNALTRTALHEAQAQLELAGFLVIPAIREGKLEPVLHAYQQERAIDLLAMGAYGHSRIRRLLLGSTTRHMLHRSRTPLLLLR</sequence>
<dbReference type="PANTHER" id="PTHR46268">
    <property type="entry name" value="STRESS RESPONSE PROTEIN NHAX"/>
    <property type="match status" value="1"/>
</dbReference>
<dbReference type="PRINTS" id="PR01438">
    <property type="entry name" value="UNVRSLSTRESS"/>
</dbReference>
<accession>A0A0C4WJN7</accession>
<evidence type="ECO:0000313" key="4">
    <source>
        <dbReference type="Proteomes" id="UP000068210"/>
    </source>
</evidence>
<comment type="similarity">
    <text evidence="1">Belongs to the universal stress protein A family.</text>
</comment>
<dbReference type="STRING" id="1328314.Achr_34180"/>
<dbReference type="AlphaFoldDB" id="A0A0C4WJN7"/>
<dbReference type="Proteomes" id="UP000068210">
    <property type="component" value="Chromosome"/>
</dbReference>
<dbReference type="Pfam" id="PF00582">
    <property type="entry name" value="Usp"/>
    <property type="match status" value="2"/>
</dbReference>
<dbReference type="KEGG" id="acx:Achr_34180"/>
<name>A0A0C4WJN7_9GAMM</name>
<dbReference type="HOGENOM" id="CLU_049301_5_1_6"/>